<reference evidence="2 3" key="1">
    <citation type="submission" date="2023-11" db="EMBL/GenBank/DDBJ databases">
        <title>Coraliomargarita sp. nov., isolated from marine algae.</title>
        <authorList>
            <person name="Lee J.K."/>
            <person name="Baek J.H."/>
            <person name="Kim J.M."/>
            <person name="Choi D.G."/>
            <person name="Jeon C.O."/>
        </authorList>
    </citation>
    <scope>NUCLEOTIDE SEQUENCE [LARGE SCALE GENOMIC DNA]</scope>
    <source>
        <strain evidence="2 3">J2-16</strain>
    </source>
</reference>
<dbReference type="RefSeq" id="WP_319833090.1">
    <property type="nucleotide sequence ID" value="NZ_CP138858.1"/>
</dbReference>
<gene>
    <name evidence="2" type="ORF">SH580_00740</name>
</gene>
<evidence type="ECO:0000313" key="2">
    <source>
        <dbReference type="EMBL" id="WPJ96227.1"/>
    </source>
</evidence>
<evidence type="ECO:0000256" key="1">
    <source>
        <dbReference type="SAM" id="SignalP"/>
    </source>
</evidence>
<protein>
    <submittedName>
        <fullName evidence="2">Histidine phosphatase family protein</fullName>
    </submittedName>
</protein>
<dbReference type="SUPFAM" id="SSF53254">
    <property type="entry name" value="Phosphoglycerate mutase-like"/>
    <property type="match status" value="1"/>
</dbReference>
<proteinExistence type="predicted"/>
<dbReference type="EMBL" id="CP138858">
    <property type="protein sequence ID" value="WPJ96227.1"/>
    <property type="molecule type" value="Genomic_DNA"/>
</dbReference>
<keyword evidence="1" id="KW-0732">Signal</keyword>
<dbReference type="Gene3D" id="3.40.50.1240">
    <property type="entry name" value="Phosphoglycerate mutase-like"/>
    <property type="match status" value="1"/>
</dbReference>
<accession>A0ABZ0RJH6</accession>
<dbReference type="Pfam" id="PF00300">
    <property type="entry name" value="His_Phos_1"/>
    <property type="match status" value="1"/>
</dbReference>
<evidence type="ECO:0000313" key="3">
    <source>
        <dbReference type="Proteomes" id="UP001324993"/>
    </source>
</evidence>
<feature type="signal peptide" evidence="1">
    <location>
        <begin position="1"/>
        <end position="21"/>
    </location>
</feature>
<dbReference type="Proteomes" id="UP001324993">
    <property type="component" value="Chromosome"/>
</dbReference>
<dbReference type="InterPro" id="IPR013078">
    <property type="entry name" value="His_Pase_superF_clade-1"/>
</dbReference>
<feature type="chain" id="PRO_5046881654" evidence="1">
    <location>
        <begin position="22"/>
        <end position="256"/>
    </location>
</feature>
<sequence length="256" mass="28600">MKAYIILSLALSLTLANVADAGLKIYYIRHAEGGHNVKKAWEAKGIPESEWPAYVGDPNAFTPKGLTQVVSATEKLQNYHFDFVATSPMWRVHNTIAPYLKLTGQKAEVWPELREGPGMVTILSEDIPEVHEDILNKGEAIVLTEEESAYLKLRPGAENNYSRYPRGSSENEKVAYMKHVSLHAIDLIEEQFGDSDKSILLAGHNSAGVSLLKLLLQEAPSGEARRGLDNTGIWMVERQEDGSYKLMLYNDKPYQE</sequence>
<organism evidence="2 3">
    <name type="scientific">Coraliomargarita algicola</name>
    <dbReference type="NCBI Taxonomy" id="3092156"/>
    <lineage>
        <taxon>Bacteria</taxon>
        <taxon>Pseudomonadati</taxon>
        <taxon>Verrucomicrobiota</taxon>
        <taxon>Opitutia</taxon>
        <taxon>Puniceicoccales</taxon>
        <taxon>Coraliomargaritaceae</taxon>
        <taxon>Coraliomargarita</taxon>
    </lineage>
</organism>
<keyword evidence="3" id="KW-1185">Reference proteome</keyword>
<dbReference type="InterPro" id="IPR029033">
    <property type="entry name" value="His_PPase_superfam"/>
</dbReference>
<name>A0ABZ0RJH6_9BACT</name>